<dbReference type="AlphaFoldDB" id="A0A5C5ZVZ7"/>
<protein>
    <recommendedName>
        <fullName evidence="3">Sulfatase</fullName>
    </recommendedName>
</protein>
<dbReference type="InterPro" id="IPR017850">
    <property type="entry name" value="Alkaline_phosphatase_core_sf"/>
</dbReference>
<evidence type="ECO:0000313" key="1">
    <source>
        <dbReference type="EMBL" id="TWT91762.1"/>
    </source>
</evidence>
<gene>
    <name evidence="1" type="ORF">Pla52n_65120</name>
</gene>
<dbReference type="InterPro" id="IPR010869">
    <property type="entry name" value="DUF1501"/>
</dbReference>
<name>A0A5C5ZVZ7_9BACT</name>
<comment type="caution">
    <text evidence="1">The sequence shown here is derived from an EMBL/GenBank/DDBJ whole genome shotgun (WGS) entry which is preliminary data.</text>
</comment>
<accession>A0A5C5ZVZ7</accession>
<reference evidence="1 2" key="1">
    <citation type="submission" date="2019-02" db="EMBL/GenBank/DDBJ databases">
        <title>Deep-cultivation of Planctomycetes and their phenomic and genomic characterization uncovers novel biology.</title>
        <authorList>
            <person name="Wiegand S."/>
            <person name="Jogler M."/>
            <person name="Boedeker C."/>
            <person name="Pinto D."/>
            <person name="Vollmers J."/>
            <person name="Rivas-Marin E."/>
            <person name="Kohn T."/>
            <person name="Peeters S.H."/>
            <person name="Heuer A."/>
            <person name="Rast P."/>
            <person name="Oberbeckmann S."/>
            <person name="Bunk B."/>
            <person name="Jeske O."/>
            <person name="Meyerdierks A."/>
            <person name="Storesund J.E."/>
            <person name="Kallscheuer N."/>
            <person name="Luecker S."/>
            <person name="Lage O.M."/>
            <person name="Pohl T."/>
            <person name="Merkel B.J."/>
            <person name="Hornburger P."/>
            <person name="Mueller R.-W."/>
            <person name="Bruemmer F."/>
            <person name="Labrenz M."/>
            <person name="Spormann A.M."/>
            <person name="Op Den Camp H."/>
            <person name="Overmann J."/>
            <person name="Amann R."/>
            <person name="Jetten M.S.M."/>
            <person name="Mascher T."/>
            <person name="Medema M.H."/>
            <person name="Devos D.P."/>
            <person name="Kaster A.-K."/>
            <person name="Ovreas L."/>
            <person name="Rohde M."/>
            <person name="Galperin M.Y."/>
            <person name="Jogler C."/>
        </authorList>
    </citation>
    <scope>NUCLEOTIDE SEQUENCE [LARGE SCALE GENOMIC DNA]</scope>
    <source>
        <strain evidence="1 2">Pla52n</strain>
    </source>
</reference>
<dbReference type="Pfam" id="PF07394">
    <property type="entry name" value="DUF1501"/>
    <property type="match status" value="1"/>
</dbReference>
<dbReference type="PANTHER" id="PTHR43737:SF1">
    <property type="entry name" value="DUF1501 DOMAIN-CONTAINING PROTEIN"/>
    <property type="match status" value="1"/>
</dbReference>
<organism evidence="1 2">
    <name type="scientific">Stieleria varia</name>
    <dbReference type="NCBI Taxonomy" id="2528005"/>
    <lineage>
        <taxon>Bacteria</taxon>
        <taxon>Pseudomonadati</taxon>
        <taxon>Planctomycetota</taxon>
        <taxon>Planctomycetia</taxon>
        <taxon>Pirellulales</taxon>
        <taxon>Pirellulaceae</taxon>
        <taxon>Stieleria</taxon>
    </lineage>
</organism>
<dbReference type="Proteomes" id="UP000320176">
    <property type="component" value="Unassembled WGS sequence"/>
</dbReference>
<sequence>MNEFHQLPNCQSITEPIDTQKYLNMIHLHRIQDTLNRRIFLRGGAAAASAIAMSSLLQNDGFAASDSSLGLPGFPNFAPKAKRLIYLFQSGAPSQMDLFDPKPGMKAHHGEDLPESIRQGQRLTTMTSGQKKFPVAPSIFQFAQHGESGMAFSELMPNMAKHADKWCMIRSMHTEAINHDPAITFCQTGNQLAGRPSIGSWLSYGLGSENQDLPAYIVLTSFGSGRPDDQPLYDRLWGAGFLPSKHQGVKFRNQGDAVLYLSDPPGVSRETRRSTLDRLAALNQQHRQVVGDPEIDTRIAQYEMAFRMQSSVPDLLNTSDEPQHVLDSYGSDVTRAGSYASNCLLARRLIERDVRCVQLFHMGWDHHGGLPKALRGQCNDTDQATAALLSDLQARGLLEDTLIVWGGEFGRTIYSQGSLTETNYGRDHHPRCFTVLMAGAGVAGGVTIGETDDYCYNIVSDPVHVHDLNATIMHLMGVNHERLTYKYQGRDFRLTDIHGNVVKAALA</sequence>
<dbReference type="SUPFAM" id="SSF53649">
    <property type="entry name" value="Alkaline phosphatase-like"/>
    <property type="match status" value="1"/>
</dbReference>
<evidence type="ECO:0000313" key="2">
    <source>
        <dbReference type="Proteomes" id="UP000320176"/>
    </source>
</evidence>
<evidence type="ECO:0008006" key="3">
    <source>
        <dbReference type="Google" id="ProtNLM"/>
    </source>
</evidence>
<dbReference type="EMBL" id="SJPN01000014">
    <property type="protein sequence ID" value="TWT91762.1"/>
    <property type="molecule type" value="Genomic_DNA"/>
</dbReference>
<dbReference type="PROSITE" id="PS51318">
    <property type="entry name" value="TAT"/>
    <property type="match status" value="1"/>
</dbReference>
<dbReference type="InterPro" id="IPR006311">
    <property type="entry name" value="TAT_signal"/>
</dbReference>
<proteinExistence type="predicted"/>
<keyword evidence="2" id="KW-1185">Reference proteome</keyword>
<dbReference type="PANTHER" id="PTHR43737">
    <property type="entry name" value="BLL7424 PROTEIN"/>
    <property type="match status" value="1"/>
</dbReference>
<dbReference type="Gene3D" id="3.40.720.10">
    <property type="entry name" value="Alkaline Phosphatase, subunit A"/>
    <property type="match status" value="1"/>
</dbReference>